<name>A0AAD8TN48_LOLMU</name>
<evidence type="ECO:0000259" key="10">
    <source>
        <dbReference type="Pfam" id="PF23598"/>
    </source>
</evidence>
<dbReference type="InterPro" id="IPR027417">
    <property type="entry name" value="P-loop_NTPase"/>
</dbReference>
<dbReference type="SUPFAM" id="SSF52540">
    <property type="entry name" value="P-loop containing nucleoside triphosphate hydrolases"/>
    <property type="match status" value="1"/>
</dbReference>
<evidence type="ECO:0000259" key="7">
    <source>
        <dbReference type="Pfam" id="PF00931"/>
    </source>
</evidence>
<dbReference type="EMBL" id="JAUUTY010000002">
    <property type="protein sequence ID" value="KAK1684777.1"/>
    <property type="molecule type" value="Genomic_DNA"/>
</dbReference>
<keyword evidence="4" id="KW-0547">Nucleotide-binding</keyword>
<dbReference type="Gene3D" id="3.80.10.10">
    <property type="entry name" value="Ribonuclease Inhibitor"/>
    <property type="match status" value="1"/>
</dbReference>
<feature type="domain" description="NB-ARC" evidence="7">
    <location>
        <begin position="177"/>
        <end position="328"/>
    </location>
</feature>
<dbReference type="InterPro" id="IPR058922">
    <property type="entry name" value="WHD_DRP"/>
</dbReference>
<dbReference type="GO" id="GO:0043531">
    <property type="term" value="F:ADP binding"/>
    <property type="evidence" value="ECO:0007669"/>
    <property type="project" value="InterPro"/>
</dbReference>
<feature type="domain" description="Disease resistance N-terminal" evidence="8">
    <location>
        <begin position="7"/>
        <end position="89"/>
    </location>
</feature>
<sequence>MDLVTGAMGSLLPKLGELLKDEYNLRKGVKKKVLSLSRELASMRAALLKVSEVPPEHLDAQVRLWANEVRDLSYDMEDVVDGFLVRVDGVSNGDADGDGFRSLMKKMAHLFKTGKARRQIACAVEEVEKQVGEVAARRERYRVDEILVANASAAVTMDPLLSALYRKATELVGIDEPRDELIKRLTEDGVEIVSIVGFGGMGKTTLARAVHGSLEAQFHCSAFVSVSQKPQMRKILKNILHQLDEEKYANINEASRDEIQLIDELRKFLQDKRYLIIIDDIWKIESWKTIRYALADNGCASRIITTTRDFDIAEQIGGSYKLNPLTLESSKILFYGRIFGSEDRCPEQLAEVSMKILKKCGGVPLAIMTVASAIADKMVNPGQWDNMSDSIEDYEIPRDDIIWKWIAEGFITHENNNIFLFEVGASYFRDLINRCMIQPCIDYKGDVTRCRLHDMVLDFICSLSTEENFVTILNHVEGYTISSSSNVRRLSIQNRKEYPESTPLDSISKSQVRSVTTFPPAINQVPSLSSFDVLRVLDLSGCNLGGNSHINLKDVGNLVHLRYLGLAGTEICQLPTEIGKLQFLQVLDVKYNYGLEELPSTIYKLRRLKCLRVDGYRTRLPDGLGSLRSMEVLKKICANPNIVKELRNLSVLRELKIKFKQNASLEDGKAFVESLCHLKNISYVAIREYFPAMDLLQEHWVPPPQLRTFESVKCGVFSTVPAWIKKDPLHLANLFELVVGFEELREEDMRILGRLPALRRLWMWSGRQTERVLPIGADGFHCLTTFTLYCASPRQIAFQQGAFPRVEGVLFNFDIRTAKDDGNGDFVFGLGNLVSLRQVTVGIDRYGATLGDVKQAVVALRHVVDAHENHPSITVDIRPTIRPDEVQKSNEMNPECIIDDELIGESRKLSDKFRKFRAQTCSDRNSAI</sequence>
<dbReference type="InterPro" id="IPR002182">
    <property type="entry name" value="NB-ARC"/>
</dbReference>
<dbReference type="Pfam" id="PF23598">
    <property type="entry name" value="LRR_14"/>
    <property type="match status" value="1"/>
</dbReference>
<reference evidence="11" key="1">
    <citation type="submission" date="2023-07" db="EMBL/GenBank/DDBJ databases">
        <title>A chromosome-level genome assembly of Lolium multiflorum.</title>
        <authorList>
            <person name="Chen Y."/>
            <person name="Copetti D."/>
            <person name="Kolliker R."/>
            <person name="Studer B."/>
        </authorList>
    </citation>
    <scope>NUCLEOTIDE SEQUENCE</scope>
    <source>
        <strain evidence="11">02402/16</strain>
        <tissue evidence="11">Leaf</tissue>
    </source>
</reference>
<dbReference type="Pfam" id="PF23559">
    <property type="entry name" value="WHD_DRP"/>
    <property type="match status" value="1"/>
</dbReference>
<dbReference type="InterPro" id="IPR038005">
    <property type="entry name" value="RX-like_CC"/>
</dbReference>
<dbReference type="SUPFAM" id="SSF52058">
    <property type="entry name" value="L domain-like"/>
    <property type="match status" value="1"/>
</dbReference>
<comment type="similarity">
    <text evidence="1">Belongs to the disease resistance NB-LRR family.</text>
</comment>
<keyword evidence="5" id="KW-0611">Plant defense</keyword>
<protein>
    <submittedName>
        <fullName evidence="11">Uncharacterized protein</fullName>
    </submittedName>
</protein>
<dbReference type="GO" id="GO:0006952">
    <property type="term" value="P:defense response"/>
    <property type="evidence" value="ECO:0007669"/>
    <property type="project" value="UniProtKB-KW"/>
</dbReference>
<dbReference type="Proteomes" id="UP001231189">
    <property type="component" value="Unassembled WGS sequence"/>
</dbReference>
<feature type="domain" description="Disease resistance R13L4/SHOC-2-like LRR" evidence="10">
    <location>
        <begin position="511"/>
        <end position="873"/>
    </location>
</feature>
<dbReference type="InterPro" id="IPR042197">
    <property type="entry name" value="Apaf_helical"/>
</dbReference>
<dbReference type="GO" id="GO:0051707">
    <property type="term" value="P:response to other organism"/>
    <property type="evidence" value="ECO:0007669"/>
    <property type="project" value="UniProtKB-ARBA"/>
</dbReference>
<keyword evidence="2" id="KW-0433">Leucine-rich repeat</keyword>
<evidence type="ECO:0000256" key="3">
    <source>
        <dbReference type="ARBA" id="ARBA00022737"/>
    </source>
</evidence>
<evidence type="ECO:0000259" key="8">
    <source>
        <dbReference type="Pfam" id="PF18052"/>
    </source>
</evidence>
<dbReference type="InterPro" id="IPR041118">
    <property type="entry name" value="Rx_N"/>
</dbReference>
<organism evidence="11 12">
    <name type="scientific">Lolium multiflorum</name>
    <name type="common">Italian ryegrass</name>
    <name type="synonym">Lolium perenne subsp. multiflorum</name>
    <dbReference type="NCBI Taxonomy" id="4521"/>
    <lineage>
        <taxon>Eukaryota</taxon>
        <taxon>Viridiplantae</taxon>
        <taxon>Streptophyta</taxon>
        <taxon>Embryophyta</taxon>
        <taxon>Tracheophyta</taxon>
        <taxon>Spermatophyta</taxon>
        <taxon>Magnoliopsida</taxon>
        <taxon>Liliopsida</taxon>
        <taxon>Poales</taxon>
        <taxon>Poaceae</taxon>
        <taxon>BOP clade</taxon>
        <taxon>Pooideae</taxon>
        <taxon>Poodae</taxon>
        <taxon>Poeae</taxon>
        <taxon>Poeae Chloroplast Group 2 (Poeae type)</taxon>
        <taxon>Loliodinae</taxon>
        <taxon>Loliinae</taxon>
        <taxon>Lolium</taxon>
    </lineage>
</organism>
<accession>A0AAD8TN48</accession>
<dbReference type="FunFam" id="3.40.50.300:FF:001091">
    <property type="entry name" value="Probable disease resistance protein At1g61300"/>
    <property type="match status" value="1"/>
</dbReference>
<dbReference type="Gene3D" id="3.40.50.300">
    <property type="entry name" value="P-loop containing nucleotide triphosphate hydrolases"/>
    <property type="match status" value="1"/>
</dbReference>
<evidence type="ECO:0000256" key="5">
    <source>
        <dbReference type="ARBA" id="ARBA00022821"/>
    </source>
</evidence>
<dbReference type="CDD" id="cd14798">
    <property type="entry name" value="RX-CC_like"/>
    <property type="match status" value="1"/>
</dbReference>
<dbReference type="InterPro" id="IPR055414">
    <property type="entry name" value="LRR_R13L4/SHOC2-like"/>
</dbReference>
<dbReference type="PRINTS" id="PR00364">
    <property type="entry name" value="DISEASERSIST"/>
</dbReference>
<dbReference type="Pfam" id="PF18052">
    <property type="entry name" value="Rx_N"/>
    <property type="match status" value="1"/>
</dbReference>
<proteinExistence type="inferred from homology"/>
<evidence type="ECO:0000313" key="12">
    <source>
        <dbReference type="Proteomes" id="UP001231189"/>
    </source>
</evidence>
<evidence type="ECO:0000256" key="4">
    <source>
        <dbReference type="ARBA" id="ARBA00022741"/>
    </source>
</evidence>
<dbReference type="AlphaFoldDB" id="A0AAD8TN48"/>
<evidence type="ECO:0000259" key="9">
    <source>
        <dbReference type="Pfam" id="PF23559"/>
    </source>
</evidence>
<evidence type="ECO:0000256" key="1">
    <source>
        <dbReference type="ARBA" id="ARBA00008894"/>
    </source>
</evidence>
<dbReference type="CDD" id="cd00267">
    <property type="entry name" value="ABC_ATPase"/>
    <property type="match status" value="1"/>
</dbReference>
<gene>
    <name evidence="11" type="ORF">QYE76_045625</name>
</gene>
<dbReference type="Pfam" id="PF00931">
    <property type="entry name" value="NB-ARC"/>
    <property type="match status" value="1"/>
</dbReference>
<dbReference type="Gene3D" id="1.10.8.430">
    <property type="entry name" value="Helical domain of apoptotic protease-activating factors"/>
    <property type="match status" value="1"/>
</dbReference>
<keyword evidence="12" id="KW-1185">Reference proteome</keyword>
<evidence type="ECO:0000256" key="6">
    <source>
        <dbReference type="ARBA" id="ARBA00023054"/>
    </source>
</evidence>
<keyword evidence="3" id="KW-0677">Repeat</keyword>
<comment type="caution">
    <text evidence="11">The sequence shown here is derived from an EMBL/GenBank/DDBJ whole genome shotgun (WGS) entry which is preliminary data.</text>
</comment>
<dbReference type="PANTHER" id="PTHR19338">
    <property type="entry name" value="TRANSLOCASE OF INNER MITOCHONDRIAL MEMBRANE 13 HOMOLOG"/>
    <property type="match status" value="1"/>
</dbReference>
<evidence type="ECO:0000313" key="11">
    <source>
        <dbReference type="EMBL" id="KAK1684777.1"/>
    </source>
</evidence>
<dbReference type="Gene3D" id="1.20.5.4130">
    <property type="match status" value="1"/>
</dbReference>
<evidence type="ECO:0000256" key="2">
    <source>
        <dbReference type="ARBA" id="ARBA00022614"/>
    </source>
</evidence>
<keyword evidence="6" id="KW-0175">Coiled coil</keyword>
<dbReference type="InterPro" id="IPR032675">
    <property type="entry name" value="LRR_dom_sf"/>
</dbReference>
<dbReference type="PANTHER" id="PTHR19338:SF16">
    <property type="entry name" value="AAA+ ATPASE DOMAIN-CONTAINING PROTEIN"/>
    <property type="match status" value="1"/>
</dbReference>
<feature type="domain" description="Disease resistance protein winged helix" evidence="9">
    <location>
        <begin position="392"/>
        <end position="460"/>
    </location>
</feature>